<keyword evidence="1" id="KW-1133">Transmembrane helix</keyword>
<dbReference type="GeneID" id="28938390"/>
<evidence type="ECO:0000313" key="2">
    <source>
        <dbReference type="EMBL" id="KTW28075.1"/>
    </source>
</evidence>
<feature type="transmembrane region" description="Helical" evidence="1">
    <location>
        <begin position="12"/>
        <end position="29"/>
    </location>
</feature>
<keyword evidence="1" id="KW-0472">Membrane</keyword>
<dbReference type="AlphaFoldDB" id="A0A0W4ZI78"/>
<sequence length="85" mass="9322">MVGSSTGLGWSGVGLGLCGVGLYGVGLYYRVRVRLVLCRVRGYVRVMLGFRARVCIGVWLGFCIRGYIAAIDQGLRVRVRVIRVT</sequence>
<dbReference type="RefSeq" id="XP_018225784.1">
    <property type="nucleotide sequence ID" value="XM_018372187.1"/>
</dbReference>
<keyword evidence="1" id="KW-0812">Transmembrane</keyword>
<dbReference type="VEuPathDB" id="FungiDB:T552_04136"/>
<name>A0A0W4ZI78_PNEC8</name>
<proteinExistence type="predicted"/>
<evidence type="ECO:0000313" key="3">
    <source>
        <dbReference type="Proteomes" id="UP000054454"/>
    </source>
</evidence>
<gene>
    <name evidence="2" type="ORF">T552_04136</name>
</gene>
<organism evidence="2 3">
    <name type="scientific">Pneumocystis carinii (strain B80)</name>
    <name type="common">Rat pneumocystis pneumonia agent</name>
    <name type="synonym">Pneumocystis carinii f. sp. carinii</name>
    <dbReference type="NCBI Taxonomy" id="1408658"/>
    <lineage>
        <taxon>Eukaryota</taxon>
        <taxon>Fungi</taxon>
        <taxon>Dikarya</taxon>
        <taxon>Ascomycota</taxon>
        <taxon>Taphrinomycotina</taxon>
        <taxon>Pneumocystomycetes</taxon>
        <taxon>Pneumocystaceae</taxon>
        <taxon>Pneumocystis</taxon>
    </lineage>
</organism>
<dbReference type="EMBL" id="LFVZ01000008">
    <property type="protein sequence ID" value="KTW28075.1"/>
    <property type="molecule type" value="Genomic_DNA"/>
</dbReference>
<feature type="transmembrane region" description="Helical" evidence="1">
    <location>
        <begin position="50"/>
        <end position="70"/>
    </location>
</feature>
<dbReference type="Proteomes" id="UP000054454">
    <property type="component" value="Unassembled WGS sequence"/>
</dbReference>
<accession>A0A0W4ZI78</accession>
<reference evidence="3" key="1">
    <citation type="journal article" date="2016" name="Nat. Commun.">
        <title>Genome analysis of three Pneumocystis species reveals adaptation mechanisms to life exclusively in mammalian hosts.</title>
        <authorList>
            <person name="Ma L."/>
            <person name="Chen Z."/>
            <person name="Huang D.W."/>
            <person name="Kutty G."/>
            <person name="Ishihara M."/>
            <person name="Wang H."/>
            <person name="Abouelleil A."/>
            <person name="Bishop L."/>
            <person name="Davey E."/>
            <person name="Deng R."/>
            <person name="Deng X."/>
            <person name="Fan L."/>
            <person name="Fantoni G."/>
            <person name="Fitzgerald M."/>
            <person name="Gogineni E."/>
            <person name="Goldberg J.M."/>
            <person name="Handley G."/>
            <person name="Hu X."/>
            <person name="Huber C."/>
            <person name="Jiao X."/>
            <person name="Jones K."/>
            <person name="Levin J.Z."/>
            <person name="Liu Y."/>
            <person name="Macdonald P."/>
            <person name="Melnikov A."/>
            <person name="Raley C."/>
            <person name="Sassi M."/>
            <person name="Sherman B.T."/>
            <person name="Song X."/>
            <person name="Sykes S."/>
            <person name="Tran B."/>
            <person name="Walsh L."/>
            <person name="Xia Y."/>
            <person name="Yang J."/>
            <person name="Young S."/>
            <person name="Zeng Q."/>
            <person name="Zheng X."/>
            <person name="Stephens R."/>
            <person name="Nusbaum C."/>
            <person name="Birren B.W."/>
            <person name="Azadi P."/>
            <person name="Lempicki R.A."/>
            <person name="Cuomo C.A."/>
            <person name="Kovacs J.A."/>
        </authorList>
    </citation>
    <scope>NUCLEOTIDE SEQUENCE [LARGE SCALE GENOMIC DNA]</scope>
    <source>
        <strain evidence="3">B80</strain>
    </source>
</reference>
<keyword evidence="3" id="KW-1185">Reference proteome</keyword>
<evidence type="ECO:0000256" key="1">
    <source>
        <dbReference type="SAM" id="Phobius"/>
    </source>
</evidence>
<protein>
    <submittedName>
        <fullName evidence="2">Uncharacterized protein</fullName>
    </submittedName>
</protein>
<comment type="caution">
    <text evidence="2">The sequence shown here is derived from an EMBL/GenBank/DDBJ whole genome shotgun (WGS) entry which is preliminary data.</text>
</comment>